<evidence type="ECO:0000259" key="8">
    <source>
        <dbReference type="PROSITE" id="PS50928"/>
    </source>
</evidence>
<dbReference type="InterPro" id="IPR000515">
    <property type="entry name" value="MetI-like"/>
</dbReference>
<dbReference type="Gene3D" id="1.10.3720.10">
    <property type="entry name" value="MetI-like"/>
    <property type="match status" value="1"/>
</dbReference>
<dbReference type="PANTHER" id="PTHR32243">
    <property type="entry name" value="MALTOSE TRANSPORT SYSTEM PERMEASE-RELATED"/>
    <property type="match status" value="1"/>
</dbReference>
<sequence length="276" mass="30252">MKTKVHTKAGLWAGLIAASLFSGLPVLWLLSSSFKSNVNIFAHPPKLIDGSFSLGAYISVLGDPEKVRFFLNSYGIAAVVVLCTLVIALLAAYGFSRFEFPGKKIINTVIISVQAVPPITLLIPYLILIVRLGVYDSQLALVLTYVVFTLPYAILMMTGYMNTMPKELDEAVLIDGGTHWKALWRVLVPSSVPGMVSVGMYTFIQCWNEYLYALTLTKTNAIRTVPIGIASMMGQYAFEWNDIMAMSILGSLPVIVIALFFQKYFIAGMTAGAVKN</sequence>
<feature type="transmembrane region" description="Helical" evidence="7">
    <location>
        <begin position="74"/>
        <end position="93"/>
    </location>
</feature>
<dbReference type="GO" id="GO:0055085">
    <property type="term" value="P:transmembrane transport"/>
    <property type="evidence" value="ECO:0007669"/>
    <property type="project" value="InterPro"/>
</dbReference>
<evidence type="ECO:0000313" key="10">
    <source>
        <dbReference type="Proteomes" id="UP000004893"/>
    </source>
</evidence>
<dbReference type="InterPro" id="IPR035906">
    <property type="entry name" value="MetI-like_sf"/>
</dbReference>
<evidence type="ECO:0000256" key="2">
    <source>
        <dbReference type="ARBA" id="ARBA00022448"/>
    </source>
</evidence>
<feature type="transmembrane region" description="Helical" evidence="7">
    <location>
        <begin position="105"/>
        <end position="127"/>
    </location>
</feature>
<dbReference type="GO" id="GO:0005886">
    <property type="term" value="C:plasma membrane"/>
    <property type="evidence" value="ECO:0007669"/>
    <property type="project" value="UniProtKB-SubCell"/>
</dbReference>
<reference evidence="9" key="2">
    <citation type="submission" date="2013-06" db="EMBL/GenBank/DDBJ databases">
        <title>Draft genome sequence of Clostridium hylemonae (DSM 15053).</title>
        <authorList>
            <person name="Sudarsanam P."/>
            <person name="Ley R."/>
            <person name="Guruge J."/>
            <person name="Turnbaugh P.J."/>
            <person name="Mahowald M."/>
            <person name="Liep D."/>
            <person name="Gordon J."/>
        </authorList>
    </citation>
    <scope>NUCLEOTIDE SEQUENCE</scope>
    <source>
        <strain evidence="9">DSM 15053</strain>
    </source>
</reference>
<accession>C0BYY4</accession>
<dbReference type="HOGENOM" id="CLU_016047_1_2_9"/>
<keyword evidence="4 7" id="KW-0812">Transmembrane</keyword>
<evidence type="ECO:0000256" key="5">
    <source>
        <dbReference type="ARBA" id="ARBA00022989"/>
    </source>
</evidence>
<comment type="subcellular location">
    <subcellularLocation>
        <location evidence="1 7">Cell membrane</location>
        <topology evidence="1 7">Multi-pass membrane protein</topology>
    </subcellularLocation>
</comment>
<evidence type="ECO:0000313" key="9">
    <source>
        <dbReference type="EMBL" id="EEG75062.1"/>
    </source>
</evidence>
<proteinExistence type="inferred from homology"/>
<evidence type="ECO:0000256" key="1">
    <source>
        <dbReference type="ARBA" id="ARBA00004651"/>
    </source>
</evidence>
<keyword evidence="6 7" id="KW-0472">Membrane</keyword>
<feature type="transmembrane region" description="Helical" evidence="7">
    <location>
        <begin position="12"/>
        <end position="30"/>
    </location>
</feature>
<keyword evidence="3" id="KW-1003">Cell membrane</keyword>
<dbReference type="Pfam" id="PF00528">
    <property type="entry name" value="BPD_transp_1"/>
    <property type="match status" value="1"/>
</dbReference>
<name>C0BYY4_9FIRM</name>
<dbReference type="AlphaFoldDB" id="C0BYY4"/>
<organism evidence="9 10">
    <name type="scientific">[Clostridium] hylemonae DSM 15053</name>
    <dbReference type="NCBI Taxonomy" id="553973"/>
    <lineage>
        <taxon>Bacteria</taxon>
        <taxon>Bacillati</taxon>
        <taxon>Bacillota</taxon>
        <taxon>Clostridia</taxon>
        <taxon>Lachnospirales</taxon>
        <taxon>Lachnospiraceae</taxon>
    </lineage>
</organism>
<keyword evidence="5 7" id="KW-1133">Transmembrane helix</keyword>
<feature type="domain" description="ABC transmembrane type-1" evidence="8">
    <location>
        <begin position="70"/>
        <end position="261"/>
    </location>
</feature>
<evidence type="ECO:0000256" key="6">
    <source>
        <dbReference type="ARBA" id="ARBA00023136"/>
    </source>
</evidence>
<dbReference type="EMBL" id="ABYI02000018">
    <property type="protein sequence ID" value="EEG75062.1"/>
    <property type="molecule type" value="Genomic_DNA"/>
</dbReference>
<dbReference type="CDD" id="cd06261">
    <property type="entry name" value="TM_PBP2"/>
    <property type="match status" value="1"/>
</dbReference>
<dbReference type="STRING" id="553973.CLOHYLEM_05023"/>
<keyword evidence="2 7" id="KW-0813">Transport</keyword>
<dbReference type="SUPFAM" id="SSF161098">
    <property type="entry name" value="MetI-like"/>
    <property type="match status" value="1"/>
</dbReference>
<dbReference type="RefSeq" id="WP_006442356.1">
    <property type="nucleotide sequence ID" value="NZ_CP036524.1"/>
</dbReference>
<protein>
    <submittedName>
        <fullName evidence="9">ABC transporter, permease protein</fullName>
    </submittedName>
</protein>
<reference evidence="9" key="1">
    <citation type="submission" date="2009-02" db="EMBL/GenBank/DDBJ databases">
        <authorList>
            <person name="Fulton L."/>
            <person name="Clifton S."/>
            <person name="Fulton B."/>
            <person name="Xu J."/>
            <person name="Minx P."/>
            <person name="Pepin K.H."/>
            <person name="Johnson M."/>
            <person name="Bhonagiri V."/>
            <person name="Nash W.E."/>
            <person name="Mardis E.R."/>
            <person name="Wilson R.K."/>
        </authorList>
    </citation>
    <scope>NUCLEOTIDE SEQUENCE [LARGE SCALE GENOMIC DNA]</scope>
    <source>
        <strain evidence="9">DSM 15053</strain>
    </source>
</reference>
<feature type="transmembrane region" description="Helical" evidence="7">
    <location>
        <begin position="182"/>
        <end position="204"/>
    </location>
</feature>
<feature type="transmembrane region" description="Helical" evidence="7">
    <location>
        <begin position="139"/>
        <end position="161"/>
    </location>
</feature>
<dbReference type="eggNOG" id="COG0395">
    <property type="taxonomic scope" value="Bacteria"/>
</dbReference>
<evidence type="ECO:0000256" key="4">
    <source>
        <dbReference type="ARBA" id="ARBA00022692"/>
    </source>
</evidence>
<dbReference type="InterPro" id="IPR050901">
    <property type="entry name" value="BP-dep_ABC_trans_perm"/>
</dbReference>
<gene>
    <name evidence="9" type="ORF">CLOHYLEM_05023</name>
</gene>
<feature type="transmembrane region" description="Helical" evidence="7">
    <location>
        <begin position="243"/>
        <end position="261"/>
    </location>
</feature>
<dbReference type="PANTHER" id="PTHR32243:SF18">
    <property type="entry name" value="INNER MEMBRANE ABC TRANSPORTER PERMEASE PROTEIN YCJP"/>
    <property type="match status" value="1"/>
</dbReference>
<comment type="caution">
    <text evidence="9">The sequence shown here is derived from an EMBL/GenBank/DDBJ whole genome shotgun (WGS) entry which is preliminary data.</text>
</comment>
<evidence type="ECO:0000256" key="7">
    <source>
        <dbReference type="RuleBase" id="RU363032"/>
    </source>
</evidence>
<keyword evidence="10" id="KW-1185">Reference proteome</keyword>
<dbReference type="PROSITE" id="PS50928">
    <property type="entry name" value="ABC_TM1"/>
    <property type="match status" value="1"/>
</dbReference>
<dbReference type="Proteomes" id="UP000004893">
    <property type="component" value="Unassembled WGS sequence"/>
</dbReference>
<comment type="similarity">
    <text evidence="7">Belongs to the binding-protein-dependent transport system permease family.</text>
</comment>
<evidence type="ECO:0000256" key="3">
    <source>
        <dbReference type="ARBA" id="ARBA00022475"/>
    </source>
</evidence>